<name>X1Q2W3_9ZZZZ</name>
<dbReference type="EMBL" id="BARW01000332">
    <property type="protein sequence ID" value="GAI62872.1"/>
    <property type="molecule type" value="Genomic_DNA"/>
</dbReference>
<dbReference type="AlphaFoldDB" id="X1Q2W3"/>
<evidence type="ECO:0000313" key="1">
    <source>
        <dbReference type="EMBL" id="GAI62872.1"/>
    </source>
</evidence>
<proteinExistence type="predicted"/>
<comment type="caution">
    <text evidence="1">The sequence shown here is derived from an EMBL/GenBank/DDBJ whole genome shotgun (WGS) entry which is preliminary data.</text>
</comment>
<gene>
    <name evidence="1" type="ORF">S12H4_01599</name>
</gene>
<accession>X1Q2W3</accession>
<sequence length="258" mass="30040">MWKELGRAFLEGLEEILGPGLGADTNYHTWSSECPLKPHSHFHNLVASLRVVEAGILDEDDKPAYTMEEIPWHRQRGGKDVPLSDEQLVDVKQLWWRLLAVFVRKHRIDWDPGTEEEGWKGVNVWVELRPTKAAMMGTINYVGRNPLEDFAVYSNSHPDCQNPPWWLLKYTNKSRPYGWWRSLKALAGSREEEREKLHPLTGEKLDYLGKCSLWGLLERNHGQLGFLDVVKGRPVFTTFRWFELDWLKSVVRGRAPPW</sequence>
<protein>
    <submittedName>
        <fullName evidence="1">Uncharacterized protein</fullName>
    </submittedName>
</protein>
<organism evidence="1">
    <name type="scientific">marine sediment metagenome</name>
    <dbReference type="NCBI Taxonomy" id="412755"/>
    <lineage>
        <taxon>unclassified sequences</taxon>
        <taxon>metagenomes</taxon>
        <taxon>ecological metagenomes</taxon>
    </lineage>
</organism>
<reference evidence="1" key="1">
    <citation type="journal article" date="2014" name="Front. Microbiol.">
        <title>High frequency of phylogenetically diverse reductive dehalogenase-homologous genes in deep subseafloor sedimentary metagenomes.</title>
        <authorList>
            <person name="Kawai M."/>
            <person name="Futagami T."/>
            <person name="Toyoda A."/>
            <person name="Takaki Y."/>
            <person name="Nishi S."/>
            <person name="Hori S."/>
            <person name="Arai W."/>
            <person name="Tsubouchi T."/>
            <person name="Morono Y."/>
            <person name="Uchiyama I."/>
            <person name="Ito T."/>
            <person name="Fujiyama A."/>
            <person name="Inagaki F."/>
            <person name="Takami H."/>
        </authorList>
    </citation>
    <scope>NUCLEOTIDE SEQUENCE</scope>
    <source>
        <strain evidence="1">Expedition CK06-06</strain>
    </source>
</reference>